<comment type="caution">
    <text evidence="2">The sequence shown here is derived from an EMBL/GenBank/DDBJ whole genome shotgun (WGS) entry which is preliminary data.</text>
</comment>
<keyword evidence="1 2" id="KW-0378">Hydrolase</keyword>
<dbReference type="RefSeq" id="WP_093854569.1">
    <property type="nucleotide sequence ID" value="NZ_JAVRER010000003.1"/>
</dbReference>
<dbReference type="InterPro" id="IPR013078">
    <property type="entry name" value="His_Pase_superF_clade-1"/>
</dbReference>
<dbReference type="Proteomes" id="UP001183607">
    <property type="component" value="Unassembled WGS sequence"/>
</dbReference>
<dbReference type="InterPro" id="IPR051021">
    <property type="entry name" value="Mito_Ser/Thr_phosphatase"/>
</dbReference>
<dbReference type="InterPro" id="IPR029033">
    <property type="entry name" value="His_PPase_superfam"/>
</dbReference>
<dbReference type="EMBL" id="JAVRER010000003">
    <property type="protein sequence ID" value="MDT0414414.1"/>
    <property type="molecule type" value="Genomic_DNA"/>
</dbReference>
<evidence type="ECO:0000313" key="3">
    <source>
        <dbReference type="Proteomes" id="UP001183607"/>
    </source>
</evidence>
<dbReference type="Gene3D" id="3.40.50.1240">
    <property type="entry name" value="Phosphoglycerate mutase-like"/>
    <property type="match status" value="1"/>
</dbReference>
<organism evidence="2 3">
    <name type="scientific">Streptomyces evansiae</name>
    <dbReference type="NCBI Taxonomy" id="3075535"/>
    <lineage>
        <taxon>Bacteria</taxon>
        <taxon>Bacillati</taxon>
        <taxon>Actinomycetota</taxon>
        <taxon>Actinomycetes</taxon>
        <taxon>Kitasatosporales</taxon>
        <taxon>Streptomycetaceae</taxon>
        <taxon>Streptomyces</taxon>
    </lineage>
</organism>
<reference evidence="3" key="1">
    <citation type="submission" date="2023-07" db="EMBL/GenBank/DDBJ databases">
        <title>30 novel species of actinomycetes from the DSMZ collection.</title>
        <authorList>
            <person name="Nouioui I."/>
        </authorList>
    </citation>
    <scope>NUCLEOTIDE SEQUENCE [LARGE SCALE GENOMIC DNA]</scope>
    <source>
        <strain evidence="3">DSM 41982</strain>
    </source>
</reference>
<sequence>MPATRFVHLVRHAEPAPDGSGLTARGRGQAELLGERLGRLPLTSLHHGPLPRAAETARIVGERAGVRPEPAETAGDYVPHLPRRDELPPHLADFYLGFLADTTPEEAEAGRALARRATDLYTGPAEGDTVRHDIVVTHNFLVAWLVREALHAPRWRWLGINHSHASLTTIRHTPGRAPYLHVQNDMSHLTPESRWTDAPPEEHV</sequence>
<dbReference type="PANTHER" id="PTHR20935:SF0">
    <property type="entry name" value="SERINE_THREONINE-PROTEIN PHOSPHATASE PGAM5, MITOCHONDRIAL"/>
    <property type="match status" value="1"/>
</dbReference>
<dbReference type="SUPFAM" id="SSF53254">
    <property type="entry name" value="Phosphoglycerate mutase-like"/>
    <property type="match status" value="1"/>
</dbReference>
<dbReference type="Pfam" id="PF00300">
    <property type="entry name" value="His_Phos_1"/>
    <property type="match status" value="1"/>
</dbReference>
<dbReference type="AlphaFoldDB" id="A0ABD5E014"/>
<accession>A0ABD5E014</accession>
<evidence type="ECO:0000256" key="1">
    <source>
        <dbReference type="ARBA" id="ARBA00022801"/>
    </source>
</evidence>
<name>A0ABD5E014_9ACTN</name>
<protein>
    <submittedName>
        <fullName evidence="2">Histidine phosphatase family protein</fullName>
        <ecNumber evidence="2">3.1.3.-</ecNumber>
    </submittedName>
</protein>
<evidence type="ECO:0000313" key="2">
    <source>
        <dbReference type="EMBL" id="MDT0414414.1"/>
    </source>
</evidence>
<dbReference type="PANTHER" id="PTHR20935">
    <property type="entry name" value="PHOSPHOGLYCERATE MUTASE-RELATED"/>
    <property type="match status" value="1"/>
</dbReference>
<proteinExistence type="predicted"/>
<dbReference type="EC" id="3.1.3.-" evidence="2"/>
<gene>
    <name evidence="2" type="ORF">RM574_02850</name>
</gene>
<dbReference type="GO" id="GO:0016787">
    <property type="term" value="F:hydrolase activity"/>
    <property type="evidence" value="ECO:0007669"/>
    <property type="project" value="UniProtKB-KW"/>
</dbReference>